<evidence type="ECO:0000256" key="2">
    <source>
        <dbReference type="SAM" id="MobiDB-lite"/>
    </source>
</evidence>
<organism evidence="3 4">
    <name type="scientific">Sparassis crispa</name>
    <dbReference type="NCBI Taxonomy" id="139825"/>
    <lineage>
        <taxon>Eukaryota</taxon>
        <taxon>Fungi</taxon>
        <taxon>Dikarya</taxon>
        <taxon>Basidiomycota</taxon>
        <taxon>Agaricomycotina</taxon>
        <taxon>Agaricomycetes</taxon>
        <taxon>Polyporales</taxon>
        <taxon>Sparassidaceae</taxon>
        <taxon>Sparassis</taxon>
    </lineage>
</organism>
<sequence>MSSVLLNPDFREGISLPLSTFYEEIRLHQAQYSKHRLVKATHYKEQTAVAHEFLILDVFDGKHLLSLRVERRPTTKKPEGPSTTTFPHPYVRITDDRISRAPPDFKPSSFYKIVVMRCPTKPLFSLPDVCTIFHMIYESSPNYSLLSNQCYWFCAVFLWGLEKKVKVAKTKGKDYDLRGTFAKAIRVLGDEQVEKDIDEYNERLQRDREESALLERLTAKQIYFVALEQKRRSSADSTKKTLVVVNPLLETSENKRRREELAVKSMFAKVVQTAGDNRDDEKGDAVLQGLMSPLPSPKGEREIHFVASPPPSPPSSPGSLRPTLLCRWFQPGTV</sequence>
<feature type="region of interest" description="Disordered" evidence="2">
    <location>
        <begin position="288"/>
        <end position="323"/>
    </location>
</feature>
<name>A0A401GPQ7_9APHY</name>
<dbReference type="EMBL" id="BFAD01000006">
    <property type="protein sequence ID" value="GBE84221.1"/>
    <property type="molecule type" value="Genomic_DNA"/>
</dbReference>
<proteinExistence type="predicted"/>
<dbReference type="Proteomes" id="UP000287166">
    <property type="component" value="Unassembled WGS sequence"/>
</dbReference>
<evidence type="ECO:0000313" key="4">
    <source>
        <dbReference type="Proteomes" id="UP000287166"/>
    </source>
</evidence>
<evidence type="ECO:0000256" key="1">
    <source>
        <dbReference type="SAM" id="Coils"/>
    </source>
</evidence>
<dbReference type="GeneID" id="38781138"/>
<dbReference type="AlphaFoldDB" id="A0A401GPQ7"/>
<accession>A0A401GPQ7</accession>
<keyword evidence="1" id="KW-0175">Coiled coil</keyword>
<dbReference type="OrthoDB" id="3263183at2759"/>
<dbReference type="InParanoid" id="A0A401GPQ7"/>
<dbReference type="RefSeq" id="XP_027615134.1">
    <property type="nucleotide sequence ID" value="XM_027759333.1"/>
</dbReference>
<keyword evidence="4" id="KW-1185">Reference proteome</keyword>
<comment type="caution">
    <text evidence="3">The sequence shown here is derived from an EMBL/GenBank/DDBJ whole genome shotgun (WGS) entry which is preliminary data.</text>
</comment>
<evidence type="ECO:0000313" key="3">
    <source>
        <dbReference type="EMBL" id="GBE84221.1"/>
    </source>
</evidence>
<gene>
    <name evidence="3" type="ORF">SCP_0601990</name>
</gene>
<reference evidence="3 4" key="1">
    <citation type="journal article" date="2018" name="Sci. Rep.">
        <title>Genome sequence of the cauliflower mushroom Sparassis crispa (Hanabiratake) and its association with beneficial usage.</title>
        <authorList>
            <person name="Kiyama R."/>
            <person name="Furutani Y."/>
            <person name="Kawaguchi K."/>
            <person name="Nakanishi T."/>
        </authorList>
    </citation>
    <scope>NUCLEOTIDE SEQUENCE [LARGE SCALE GENOMIC DNA]</scope>
</reference>
<feature type="coiled-coil region" evidence="1">
    <location>
        <begin position="190"/>
        <end position="217"/>
    </location>
</feature>
<protein>
    <submittedName>
        <fullName evidence="3">Uncharacterized protein</fullName>
    </submittedName>
</protein>